<accession>A0A6S7EWT1</accession>
<dbReference type="Gene3D" id="3.40.190.10">
    <property type="entry name" value="Periplasmic binding protein-like II"/>
    <property type="match status" value="1"/>
</dbReference>
<dbReference type="AlphaFoldDB" id="A0A6S7EWT1"/>
<reference evidence="2 3" key="1">
    <citation type="submission" date="2020-04" db="EMBL/GenBank/DDBJ databases">
        <authorList>
            <person name="De Canck E."/>
        </authorList>
    </citation>
    <scope>NUCLEOTIDE SEQUENCE [LARGE SCALE GENOMIC DNA]</scope>
    <source>
        <strain evidence="2 3">LMG 6000</strain>
    </source>
</reference>
<keyword evidence="3" id="KW-1185">Reference proteome</keyword>
<dbReference type="InterPro" id="IPR042100">
    <property type="entry name" value="Bug_dom1"/>
</dbReference>
<dbReference type="PIRSF" id="PIRSF017082">
    <property type="entry name" value="YflP"/>
    <property type="match status" value="1"/>
</dbReference>
<comment type="similarity">
    <text evidence="1">Belongs to the UPF0065 (bug) family.</text>
</comment>
<dbReference type="CDD" id="cd07012">
    <property type="entry name" value="PBP2_Bug_TTT"/>
    <property type="match status" value="1"/>
</dbReference>
<protein>
    <submittedName>
        <fullName evidence="2">Uncharacterized protein</fullName>
    </submittedName>
</protein>
<gene>
    <name evidence="2" type="ORF">LMG6000_00905</name>
</gene>
<dbReference type="EMBL" id="CADILH010000001">
    <property type="protein sequence ID" value="CAB3929852.1"/>
    <property type="molecule type" value="Genomic_DNA"/>
</dbReference>
<sequence>MLLIVEKSIAMTTGMKPAAGATRRQAVIRLHDIRQARLRTRNPSRTPARRPLLKRMAACLAAIAAVTVSPWASAQDWPARPVTILVNGGPGSLPDLFARPLAERLHHALGQPVVVENKPGAGGMLAMQQLKSAPADGHTLALVTNAHLVWNPYIFPALTYDPARDLQPVSPLAVIPMPLTVNDKLQARSLDQLLALARQKPGRLNYASSGNGSPPHVLFEMLREQAGVDIMHVPFKTGTGALNSVLAGDTEIYFAGTALVEPMVKEGRLRVLAMSEAVPDAAFGKAPTLAASHFTGFEGAVWLGVAARAGTPDAVVQRLNVEIGRAQQDGALKQMYASHGSLPYHLAAPAFAQRVAEERAASGPVLRKLGIKPD</sequence>
<evidence type="ECO:0000313" key="2">
    <source>
        <dbReference type="EMBL" id="CAB3929852.1"/>
    </source>
</evidence>
<dbReference type="PANTHER" id="PTHR42928:SF5">
    <property type="entry name" value="BLR1237 PROTEIN"/>
    <property type="match status" value="1"/>
</dbReference>
<organism evidence="2 3">
    <name type="scientific">Achromobacter insolitus</name>
    <dbReference type="NCBI Taxonomy" id="217204"/>
    <lineage>
        <taxon>Bacteria</taxon>
        <taxon>Pseudomonadati</taxon>
        <taxon>Pseudomonadota</taxon>
        <taxon>Betaproteobacteria</taxon>
        <taxon>Burkholderiales</taxon>
        <taxon>Alcaligenaceae</taxon>
        <taxon>Achromobacter</taxon>
    </lineage>
</organism>
<proteinExistence type="inferred from homology"/>
<dbReference type="PANTHER" id="PTHR42928">
    <property type="entry name" value="TRICARBOXYLATE-BINDING PROTEIN"/>
    <property type="match status" value="1"/>
</dbReference>
<dbReference type="Pfam" id="PF03401">
    <property type="entry name" value="TctC"/>
    <property type="match status" value="1"/>
</dbReference>
<dbReference type="InterPro" id="IPR005064">
    <property type="entry name" value="BUG"/>
</dbReference>
<dbReference type="Proteomes" id="UP000494183">
    <property type="component" value="Unassembled WGS sequence"/>
</dbReference>
<evidence type="ECO:0000256" key="1">
    <source>
        <dbReference type="ARBA" id="ARBA00006987"/>
    </source>
</evidence>
<dbReference type="SUPFAM" id="SSF53850">
    <property type="entry name" value="Periplasmic binding protein-like II"/>
    <property type="match status" value="1"/>
</dbReference>
<evidence type="ECO:0000313" key="3">
    <source>
        <dbReference type="Proteomes" id="UP000494183"/>
    </source>
</evidence>
<name>A0A6S7EWT1_9BURK</name>
<dbReference type="Gene3D" id="3.40.190.150">
    <property type="entry name" value="Bordetella uptake gene, domain 1"/>
    <property type="match status" value="1"/>
</dbReference>